<dbReference type="Gene3D" id="3.40.50.150">
    <property type="entry name" value="Vaccinia Virus protein VP39"/>
    <property type="match status" value="1"/>
</dbReference>
<dbReference type="RefSeq" id="WP_012871490.1">
    <property type="nucleotide sequence ID" value="NC_013523.1"/>
</dbReference>
<dbReference type="CDD" id="cd02440">
    <property type="entry name" value="AdoMet_MTases"/>
    <property type="match status" value="1"/>
</dbReference>
<dbReference type="STRING" id="479434.Sthe_1007"/>
<organism evidence="2 3">
    <name type="scientific">Sphaerobacter thermophilus (strain ATCC 49802 / DSM 20745 / KCCM 41009 / NCIMB 13125 / S 6022)</name>
    <dbReference type="NCBI Taxonomy" id="479434"/>
    <lineage>
        <taxon>Bacteria</taxon>
        <taxon>Pseudomonadati</taxon>
        <taxon>Thermomicrobiota</taxon>
        <taxon>Thermomicrobia</taxon>
        <taxon>Sphaerobacterales</taxon>
        <taxon>Sphaerobacterineae</taxon>
        <taxon>Sphaerobacteraceae</taxon>
        <taxon>Sphaerobacter</taxon>
    </lineage>
</organism>
<keyword evidence="2" id="KW-0489">Methyltransferase</keyword>
<dbReference type="Pfam" id="PF13649">
    <property type="entry name" value="Methyltransf_25"/>
    <property type="match status" value="1"/>
</dbReference>
<reference evidence="2 3" key="2">
    <citation type="journal article" date="2010" name="Stand. Genomic Sci.">
        <title>Complete genome sequence of Desulfohalobium retbaense type strain (HR(100)).</title>
        <authorList>
            <person name="Spring S."/>
            <person name="Nolan M."/>
            <person name="Lapidus A."/>
            <person name="Glavina Del Rio T."/>
            <person name="Copeland A."/>
            <person name="Tice H."/>
            <person name="Cheng J.F."/>
            <person name="Lucas S."/>
            <person name="Land M."/>
            <person name="Chen F."/>
            <person name="Bruce D."/>
            <person name="Goodwin L."/>
            <person name="Pitluck S."/>
            <person name="Ivanova N."/>
            <person name="Mavromatis K."/>
            <person name="Mikhailova N."/>
            <person name="Pati A."/>
            <person name="Chen A."/>
            <person name="Palaniappan K."/>
            <person name="Hauser L."/>
            <person name="Chang Y.J."/>
            <person name="Jeffries C.D."/>
            <person name="Munk C."/>
            <person name="Kiss H."/>
            <person name="Chain P."/>
            <person name="Han C."/>
            <person name="Brettin T."/>
            <person name="Detter J.C."/>
            <person name="Schuler E."/>
            <person name="Goker M."/>
            <person name="Rohde M."/>
            <person name="Bristow J."/>
            <person name="Eisen J.A."/>
            <person name="Markowitz V."/>
            <person name="Hugenholtz P."/>
            <person name="Kyrpides N.C."/>
            <person name="Klenk H.P."/>
        </authorList>
    </citation>
    <scope>NUCLEOTIDE SEQUENCE [LARGE SCALE GENOMIC DNA]</scope>
    <source>
        <strain evidence="3">ATCC 49802 / DSM 20745 / S 6022</strain>
    </source>
</reference>
<name>D1C2H6_SPHTD</name>
<evidence type="ECO:0000313" key="2">
    <source>
        <dbReference type="EMBL" id="ACZ38443.1"/>
    </source>
</evidence>
<feature type="domain" description="Methyltransferase" evidence="1">
    <location>
        <begin position="88"/>
        <end position="182"/>
    </location>
</feature>
<reference evidence="3" key="1">
    <citation type="submission" date="2009-11" db="EMBL/GenBank/DDBJ databases">
        <title>The complete chromosome 1 of Sphaerobacter thermophilus DSM 20745.</title>
        <authorList>
            <person name="Lucas S."/>
            <person name="Copeland A."/>
            <person name="Lapidus A."/>
            <person name="Glavina del Rio T."/>
            <person name="Dalin E."/>
            <person name="Tice H."/>
            <person name="Bruce D."/>
            <person name="Goodwin L."/>
            <person name="Pitluck S."/>
            <person name="Kyrpides N."/>
            <person name="Mavromatis K."/>
            <person name="Ivanova N."/>
            <person name="Mikhailova N."/>
            <person name="LaButti K.M."/>
            <person name="Clum A."/>
            <person name="Sun H.I."/>
            <person name="Brettin T."/>
            <person name="Detter J.C."/>
            <person name="Han C."/>
            <person name="Larimer F."/>
            <person name="Land M."/>
            <person name="Hauser L."/>
            <person name="Markowitz V."/>
            <person name="Cheng J.F."/>
            <person name="Hugenholtz P."/>
            <person name="Woyke T."/>
            <person name="Wu D."/>
            <person name="Steenblock K."/>
            <person name="Schneider S."/>
            <person name="Pukall R."/>
            <person name="Goeker M."/>
            <person name="Klenk H.P."/>
            <person name="Eisen J.A."/>
        </authorList>
    </citation>
    <scope>NUCLEOTIDE SEQUENCE [LARGE SCALE GENOMIC DNA]</scope>
    <source>
        <strain evidence="3">ATCC 49802 / DSM 20745 / S 6022</strain>
    </source>
</reference>
<dbReference type="eggNOG" id="COG2226">
    <property type="taxonomic scope" value="Bacteria"/>
</dbReference>
<accession>D1C2H6</accession>
<dbReference type="OrthoDB" id="9757640at2"/>
<dbReference type="SUPFAM" id="SSF53335">
    <property type="entry name" value="S-adenosyl-L-methionine-dependent methyltransferases"/>
    <property type="match status" value="1"/>
</dbReference>
<dbReference type="KEGG" id="sti:Sthe_1007"/>
<dbReference type="EMBL" id="CP001823">
    <property type="protein sequence ID" value="ACZ38443.1"/>
    <property type="molecule type" value="Genomic_DNA"/>
</dbReference>
<gene>
    <name evidence="2" type="ordered locus">Sthe_1007</name>
</gene>
<sequence>MDIGSKRQRPLHIPTRLSRSRMGWSMQRLPCADRPELLDLPDVDPAALQGNLEDLARVNRLLGGIQLSERALSRLFASCTPGDTVRLLDVGTGAGDIPTAMIDWARSRKIPLEAFGVDRSVAILRHARDAGPNLGLVAAEGRSLPLRDGAVDVAHCSLLLHHIDPPDAVPLLAEMARVARRGVIVNDLVRSRIGLAGAWLLGHVATRNPLTRHDAPLSARRAYTLAEMTDLLTAAGLRVVAADTFLGYRAAVTAVMP</sequence>
<dbReference type="InterPro" id="IPR029063">
    <property type="entry name" value="SAM-dependent_MTases_sf"/>
</dbReference>
<dbReference type="AlphaFoldDB" id="D1C2H6"/>
<dbReference type="GO" id="GO:0032259">
    <property type="term" value="P:methylation"/>
    <property type="evidence" value="ECO:0007669"/>
    <property type="project" value="UniProtKB-KW"/>
</dbReference>
<protein>
    <submittedName>
        <fullName evidence="2">Methyltransferase type 11</fullName>
    </submittedName>
</protein>
<dbReference type="GO" id="GO:0008757">
    <property type="term" value="F:S-adenosylmethionine-dependent methyltransferase activity"/>
    <property type="evidence" value="ECO:0007669"/>
    <property type="project" value="InterPro"/>
</dbReference>
<evidence type="ECO:0000313" key="3">
    <source>
        <dbReference type="Proteomes" id="UP000002027"/>
    </source>
</evidence>
<dbReference type="Proteomes" id="UP000002027">
    <property type="component" value="Chromosome 1"/>
</dbReference>
<proteinExistence type="predicted"/>
<evidence type="ECO:0000259" key="1">
    <source>
        <dbReference type="Pfam" id="PF13649"/>
    </source>
</evidence>
<dbReference type="InterPro" id="IPR041698">
    <property type="entry name" value="Methyltransf_25"/>
</dbReference>
<dbReference type="HOGENOM" id="CLU_078235_1_0_0"/>
<keyword evidence="2" id="KW-0808">Transferase</keyword>
<keyword evidence="3" id="KW-1185">Reference proteome</keyword>
<dbReference type="InParanoid" id="D1C2H6"/>